<evidence type="ECO:0000256" key="2">
    <source>
        <dbReference type="SAM" id="MobiDB-lite"/>
    </source>
</evidence>
<dbReference type="AlphaFoldDB" id="A0AAW7M296"/>
<comment type="caution">
    <text evidence="4">The sequence shown here is derived from an EMBL/GenBank/DDBJ whole genome shotgun (WGS) entry which is preliminary data.</text>
</comment>
<dbReference type="GO" id="GO:0008270">
    <property type="term" value="F:zinc ion binding"/>
    <property type="evidence" value="ECO:0007669"/>
    <property type="project" value="InterPro"/>
</dbReference>
<sequence length="525" mass="55746">MSLSTSRFASGVSGVLTLDGVDVRDLAGGELVSANRTFAEVFVELKRLYAPVAAQIAARSAPGAGGLARSQGFGSPEQMVAAGLGGTLAEARMLIEAGRTVLDAEPENDDDDEDSGGEDAPSYDDEELEEAERERQRLETERREAERERAREERARAREAARRAALTPLARALEDGEITADAAAVIRTTLEGLIADTDDLRARKADVEATLVRRALRSNLGRLRSACDRAAAGFDAAQTHARATRLFEGRGVFFTPQADGSVRLSGSLDPSTAAGVMAFCTAYVTREFRAARDLDIPETRTAPQMRADALALMAEHLIGCTAAPTGVTTTILVEVDLDSLVARAGLATNHTTGTTMDAGHLRRWCAETGVIPAVLGGPSQPLDLGRAQRLASPAQKLALVARDGACVWCGAPPAWCDAHHLRHWSDGGGTDLDNMALLCRSCHTRIHTTDWTITRRHGRTWIIPPAHVDPDRTPMPAARERTGTDGNRPGAPPPAASTQDADAPPGGDGAPEEERSPSDGGAHLF</sequence>
<dbReference type="SMART" id="SM00507">
    <property type="entry name" value="HNHc"/>
    <property type="match status" value="1"/>
</dbReference>
<evidence type="ECO:0000313" key="5">
    <source>
        <dbReference type="Proteomes" id="UP001172737"/>
    </source>
</evidence>
<dbReference type="InterPro" id="IPR003870">
    <property type="entry name" value="DUF222"/>
</dbReference>
<organism evidence="4 5">
    <name type="scientific">Demequina lignilytica</name>
    <dbReference type="NCBI Taxonomy" id="3051663"/>
    <lineage>
        <taxon>Bacteria</taxon>
        <taxon>Bacillati</taxon>
        <taxon>Actinomycetota</taxon>
        <taxon>Actinomycetes</taxon>
        <taxon>Micrococcales</taxon>
        <taxon>Demequinaceae</taxon>
        <taxon>Demequina</taxon>
    </lineage>
</organism>
<feature type="domain" description="HNH nuclease" evidence="3">
    <location>
        <begin position="394"/>
        <end position="444"/>
    </location>
</feature>
<comment type="similarity">
    <text evidence="1">Belongs to the Rv1128c/1148c/1588c/1702c/1945/3466 family.</text>
</comment>
<feature type="region of interest" description="Disordered" evidence="2">
    <location>
        <begin position="100"/>
        <end position="150"/>
    </location>
</feature>
<accession>A0AAW7M296</accession>
<dbReference type="Gene3D" id="1.10.30.50">
    <property type="match status" value="1"/>
</dbReference>
<dbReference type="GO" id="GO:0003676">
    <property type="term" value="F:nucleic acid binding"/>
    <property type="evidence" value="ECO:0007669"/>
    <property type="project" value="InterPro"/>
</dbReference>
<feature type="region of interest" description="Disordered" evidence="2">
    <location>
        <begin position="463"/>
        <end position="525"/>
    </location>
</feature>
<feature type="compositionally biased region" description="Basic and acidic residues" evidence="2">
    <location>
        <begin position="468"/>
        <end position="483"/>
    </location>
</feature>
<dbReference type="Proteomes" id="UP001172737">
    <property type="component" value="Unassembled WGS sequence"/>
</dbReference>
<dbReference type="EMBL" id="JAUHPX010000001">
    <property type="protein sequence ID" value="MDN4487060.1"/>
    <property type="molecule type" value="Genomic_DNA"/>
</dbReference>
<dbReference type="Pfam" id="PF02720">
    <property type="entry name" value="DUF222"/>
    <property type="match status" value="1"/>
</dbReference>
<keyword evidence="5" id="KW-1185">Reference proteome</keyword>
<dbReference type="InterPro" id="IPR003615">
    <property type="entry name" value="HNH_nuc"/>
</dbReference>
<dbReference type="GO" id="GO:0004519">
    <property type="term" value="F:endonuclease activity"/>
    <property type="evidence" value="ECO:0007669"/>
    <property type="project" value="InterPro"/>
</dbReference>
<dbReference type="InterPro" id="IPR002711">
    <property type="entry name" value="HNH"/>
</dbReference>
<dbReference type="CDD" id="cd00085">
    <property type="entry name" value="HNHc"/>
    <property type="match status" value="1"/>
</dbReference>
<dbReference type="RefSeq" id="WP_301120252.1">
    <property type="nucleotide sequence ID" value="NZ_JAUHPX010000001.1"/>
</dbReference>
<gene>
    <name evidence="4" type="ORF">QQX10_02650</name>
</gene>
<evidence type="ECO:0000313" key="4">
    <source>
        <dbReference type="EMBL" id="MDN4487060.1"/>
    </source>
</evidence>
<protein>
    <submittedName>
        <fullName evidence="4">DUF222 domain-containing protein</fullName>
    </submittedName>
</protein>
<name>A0AAW7M296_9MICO</name>
<feature type="compositionally biased region" description="Basic and acidic residues" evidence="2">
    <location>
        <begin position="132"/>
        <end position="150"/>
    </location>
</feature>
<feature type="compositionally biased region" description="Acidic residues" evidence="2">
    <location>
        <begin position="104"/>
        <end position="131"/>
    </location>
</feature>
<evidence type="ECO:0000259" key="3">
    <source>
        <dbReference type="SMART" id="SM00507"/>
    </source>
</evidence>
<proteinExistence type="inferred from homology"/>
<evidence type="ECO:0000256" key="1">
    <source>
        <dbReference type="ARBA" id="ARBA00023450"/>
    </source>
</evidence>
<dbReference type="Pfam" id="PF01844">
    <property type="entry name" value="HNH"/>
    <property type="match status" value="1"/>
</dbReference>
<reference evidence="4" key="1">
    <citation type="submission" date="2023-06" db="EMBL/GenBank/DDBJ databases">
        <title>Sysu t00039.</title>
        <authorList>
            <person name="Gao L."/>
            <person name="Fang B.-Z."/>
            <person name="Li W.-J."/>
        </authorList>
    </citation>
    <scope>NUCLEOTIDE SEQUENCE</scope>
    <source>
        <strain evidence="4">SYSU T00039</strain>
    </source>
</reference>